<dbReference type="Proteomes" id="UP001610063">
    <property type="component" value="Unassembled WGS sequence"/>
</dbReference>
<accession>A0ABW7N878</accession>
<evidence type="ECO:0000313" key="1">
    <source>
        <dbReference type="EMBL" id="MFH6983655.1"/>
    </source>
</evidence>
<evidence type="ECO:0008006" key="3">
    <source>
        <dbReference type="Google" id="ProtNLM"/>
    </source>
</evidence>
<gene>
    <name evidence="1" type="ORF">ACHKAR_09405</name>
</gene>
<name>A0ABW7N878_9BACT</name>
<reference evidence="1 2" key="1">
    <citation type="journal article" date="2013" name="Int. J. Syst. Evol. Microbiol.">
        <title>Marinoscillum luteum sp. nov., isolated from marine sediment.</title>
        <authorList>
            <person name="Cha I.T."/>
            <person name="Park S.J."/>
            <person name="Kim S.J."/>
            <person name="Kim J.G."/>
            <person name="Jung M.Y."/>
            <person name="Shin K.S."/>
            <person name="Kwon K.K."/>
            <person name="Yang S.H."/>
            <person name="Seo Y.S."/>
            <person name="Rhee S.K."/>
        </authorList>
    </citation>
    <scope>NUCLEOTIDE SEQUENCE [LARGE SCALE GENOMIC DNA]</scope>
    <source>
        <strain evidence="1 2">KCTC 23939</strain>
    </source>
</reference>
<comment type="caution">
    <text evidence="1">The sequence shown here is derived from an EMBL/GenBank/DDBJ whole genome shotgun (WGS) entry which is preliminary data.</text>
</comment>
<organism evidence="1 2">
    <name type="scientific">Marinoscillum luteum</name>
    <dbReference type="NCBI Taxonomy" id="861051"/>
    <lineage>
        <taxon>Bacteria</taxon>
        <taxon>Pseudomonadati</taxon>
        <taxon>Bacteroidota</taxon>
        <taxon>Cytophagia</taxon>
        <taxon>Cytophagales</taxon>
        <taxon>Reichenbachiellaceae</taxon>
        <taxon>Marinoscillum</taxon>
    </lineage>
</organism>
<evidence type="ECO:0000313" key="2">
    <source>
        <dbReference type="Proteomes" id="UP001610063"/>
    </source>
</evidence>
<dbReference type="PROSITE" id="PS51257">
    <property type="entry name" value="PROKAR_LIPOPROTEIN"/>
    <property type="match status" value="1"/>
</dbReference>
<sequence>MREHLLLLLIAISILSCGPSSEQLKCTQSGEFEICTPNNWNHVETDKAIFFSGLSDSIRNTFAIMQSLDLDWSTEEYILELNRQLTEDTIEVFTGYTLQRMQIDDIPTNTYYVQIDTKLDNQEYRAFGMVWRDDSHLNEFMIKRLATDFETGYKELSQVIFNLKSDGQSVFDRETELEYELTSFEEIAREKSP</sequence>
<protein>
    <recommendedName>
        <fullName evidence="3">Lipoprotein</fullName>
    </recommendedName>
</protein>
<dbReference type="RefSeq" id="WP_395417202.1">
    <property type="nucleotide sequence ID" value="NZ_JBIPKE010000015.1"/>
</dbReference>
<dbReference type="EMBL" id="JBIPKE010000015">
    <property type="protein sequence ID" value="MFH6983655.1"/>
    <property type="molecule type" value="Genomic_DNA"/>
</dbReference>
<keyword evidence="2" id="KW-1185">Reference proteome</keyword>
<proteinExistence type="predicted"/>